<dbReference type="EMBL" id="LT670818">
    <property type="protein sequence ID" value="SHH54655.1"/>
    <property type="molecule type" value="Genomic_DNA"/>
</dbReference>
<organism evidence="1 2">
    <name type="scientific">Bradyrhizobium erythrophlei</name>
    <dbReference type="NCBI Taxonomy" id="1437360"/>
    <lineage>
        <taxon>Bacteria</taxon>
        <taxon>Pseudomonadati</taxon>
        <taxon>Pseudomonadota</taxon>
        <taxon>Alphaproteobacteria</taxon>
        <taxon>Hyphomicrobiales</taxon>
        <taxon>Nitrobacteraceae</taxon>
        <taxon>Bradyrhizobium</taxon>
    </lineage>
</organism>
<evidence type="ECO:0000313" key="2">
    <source>
        <dbReference type="Proteomes" id="UP000190675"/>
    </source>
</evidence>
<gene>
    <name evidence="1" type="ORF">SAMN05444169_8002</name>
</gene>
<dbReference type="Proteomes" id="UP000190675">
    <property type="component" value="Chromosome I"/>
</dbReference>
<accession>A0A1M5TV07</accession>
<name>A0A1M5TV07_9BRAD</name>
<reference evidence="1 2" key="1">
    <citation type="submission" date="2016-11" db="EMBL/GenBank/DDBJ databases">
        <authorList>
            <person name="Jaros S."/>
            <person name="Januszkiewicz K."/>
            <person name="Wedrychowicz H."/>
        </authorList>
    </citation>
    <scope>NUCLEOTIDE SEQUENCE [LARGE SCALE GENOMIC DNA]</scope>
    <source>
        <strain evidence="1 2">GAS242</strain>
    </source>
</reference>
<protein>
    <submittedName>
        <fullName evidence="1">Uncharacterized protein</fullName>
    </submittedName>
</protein>
<sequence length="70" mass="8153">MFVHPRDLADRMSDRQQSEIFRLPIDAARCKALEIIKQAPQAGYIVIVENWRPLPDGQIEFTMRNLRTAD</sequence>
<dbReference type="AlphaFoldDB" id="A0A1M5TV07"/>
<evidence type="ECO:0000313" key="1">
    <source>
        <dbReference type="EMBL" id="SHH54655.1"/>
    </source>
</evidence>
<dbReference type="OrthoDB" id="8242309at2"/>
<proteinExistence type="predicted"/>